<sequence>MFSKQLDVLNSVLQMVLKHSDATALLTVPTGSSGNKLKSPLFFYYHKFLEEKPESVTSVVID</sequence>
<reference evidence="1 2" key="2">
    <citation type="submission" date="2018-11" db="EMBL/GenBank/DDBJ databases">
        <authorList>
            <consortium name="Pathogen Informatics"/>
        </authorList>
    </citation>
    <scope>NUCLEOTIDE SEQUENCE [LARGE SCALE GENOMIC DNA]</scope>
</reference>
<reference evidence="3" key="1">
    <citation type="submission" date="2016-06" db="UniProtKB">
        <authorList>
            <consortium name="WormBaseParasite"/>
        </authorList>
    </citation>
    <scope>IDENTIFICATION</scope>
</reference>
<organism evidence="3">
    <name type="scientific">Gongylonema pulchrum</name>
    <dbReference type="NCBI Taxonomy" id="637853"/>
    <lineage>
        <taxon>Eukaryota</taxon>
        <taxon>Metazoa</taxon>
        <taxon>Ecdysozoa</taxon>
        <taxon>Nematoda</taxon>
        <taxon>Chromadorea</taxon>
        <taxon>Rhabditida</taxon>
        <taxon>Spirurina</taxon>
        <taxon>Spiruromorpha</taxon>
        <taxon>Spiruroidea</taxon>
        <taxon>Gongylonematidae</taxon>
        <taxon>Gongylonema</taxon>
    </lineage>
</organism>
<dbReference type="Proteomes" id="UP000271098">
    <property type="component" value="Unassembled WGS sequence"/>
</dbReference>
<evidence type="ECO:0000313" key="3">
    <source>
        <dbReference type="WBParaSite" id="GPUH_0001244801-mRNA-1"/>
    </source>
</evidence>
<gene>
    <name evidence="1" type="ORF">GPUH_LOCUS12434</name>
</gene>
<dbReference type="EMBL" id="UYRT01079310">
    <property type="protein sequence ID" value="VDN20447.1"/>
    <property type="molecule type" value="Genomic_DNA"/>
</dbReference>
<evidence type="ECO:0000313" key="1">
    <source>
        <dbReference type="EMBL" id="VDN20447.1"/>
    </source>
</evidence>
<protein>
    <submittedName>
        <fullName evidence="3">Lysosomal trafficking regulator lyst</fullName>
    </submittedName>
</protein>
<accession>A0A183DUP3</accession>
<name>A0A183DUP3_9BILA</name>
<keyword evidence="2" id="KW-1185">Reference proteome</keyword>
<dbReference type="WBParaSite" id="GPUH_0001244801-mRNA-1">
    <property type="protein sequence ID" value="GPUH_0001244801-mRNA-1"/>
    <property type="gene ID" value="GPUH_0001244801"/>
</dbReference>
<dbReference type="AlphaFoldDB" id="A0A183DUP3"/>
<proteinExistence type="predicted"/>
<evidence type="ECO:0000313" key="2">
    <source>
        <dbReference type="Proteomes" id="UP000271098"/>
    </source>
</evidence>